<organism evidence="3 4">
    <name type="scientific">Macrophomina phaseolina (strain MS6)</name>
    <name type="common">Charcoal rot fungus</name>
    <dbReference type="NCBI Taxonomy" id="1126212"/>
    <lineage>
        <taxon>Eukaryota</taxon>
        <taxon>Fungi</taxon>
        <taxon>Dikarya</taxon>
        <taxon>Ascomycota</taxon>
        <taxon>Pezizomycotina</taxon>
        <taxon>Dothideomycetes</taxon>
        <taxon>Dothideomycetes incertae sedis</taxon>
        <taxon>Botryosphaeriales</taxon>
        <taxon>Botryosphaeriaceae</taxon>
        <taxon>Macrophomina</taxon>
    </lineage>
</organism>
<keyword evidence="2" id="KW-1133">Transmembrane helix</keyword>
<name>K2S4U9_MACPH</name>
<proteinExistence type="predicted"/>
<feature type="region of interest" description="Disordered" evidence="1">
    <location>
        <begin position="1"/>
        <end position="54"/>
    </location>
</feature>
<dbReference type="HOGENOM" id="CLU_2004350_0_0_1"/>
<feature type="compositionally biased region" description="Polar residues" evidence="1">
    <location>
        <begin position="42"/>
        <end position="54"/>
    </location>
</feature>
<reference evidence="3 4" key="1">
    <citation type="journal article" date="2012" name="BMC Genomics">
        <title>Tools to kill: Genome of one of the most destructive plant pathogenic fungi Macrophomina phaseolina.</title>
        <authorList>
            <person name="Islam M.S."/>
            <person name="Haque M.S."/>
            <person name="Islam M.M."/>
            <person name="Emdad E.M."/>
            <person name="Halim A."/>
            <person name="Hossen Q.M.M."/>
            <person name="Hossain M.Z."/>
            <person name="Ahmed B."/>
            <person name="Rahim S."/>
            <person name="Rahman M.S."/>
            <person name="Alam M.M."/>
            <person name="Hou S."/>
            <person name="Wan X."/>
            <person name="Saito J.A."/>
            <person name="Alam M."/>
        </authorList>
    </citation>
    <scope>NUCLEOTIDE SEQUENCE [LARGE SCALE GENOMIC DNA]</scope>
    <source>
        <strain evidence="3 4">MS6</strain>
    </source>
</reference>
<gene>
    <name evidence="3" type="ORF">MPH_00874</name>
</gene>
<evidence type="ECO:0000256" key="2">
    <source>
        <dbReference type="SAM" id="Phobius"/>
    </source>
</evidence>
<protein>
    <submittedName>
        <fullName evidence="3">Uncharacterized protein</fullName>
    </submittedName>
</protein>
<dbReference type="Proteomes" id="UP000007129">
    <property type="component" value="Unassembled WGS sequence"/>
</dbReference>
<dbReference type="InParanoid" id="K2S4U9"/>
<evidence type="ECO:0000313" key="4">
    <source>
        <dbReference type="Proteomes" id="UP000007129"/>
    </source>
</evidence>
<feature type="transmembrane region" description="Helical" evidence="2">
    <location>
        <begin position="103"/>
        <end position="123"/>
    </location>
</feature>
<accession>K2S4U9</accession>
<dbReference type="AlphaFoldDB" id="K2S4U9"/>
<sequence length="124" mass="13725">MGRRMRSSSAAKIPSSVPRKPTTSFPTEKGAYSTWSSHHKTLNTNRRPSTVGQSPLKSFVKARSGFTPGLVLGWTLLLSEPCRSRRGSRCLVSNSRLLKRHMMLYPLCLVAPLFISVGIVVQLI</sequence>
<evidence type="ECO:0000313" key="3">
    <source>
        <dbReference type="EMBL" id="EKG21953.1"/>
    </source>
</evidence>
<evidence type="ECO:0000256" key="1">
    <source>
        <dbReference type="SAM" id="MobiDB-lite"/>
    </source>
</evidence>
<dbReference type="EMBL" id="AHHD01000035">
    <property type="protein sequence ID" value="EKG21953.1"/>
    <property type="molecule type" value="Genomic_DNA"/>
</dbReference>
<comment type="caution">
    <text evidence="3">The sequence shown here is derived from an EMBL/GenBank/DDBJ whole genome shotgun (WGS) entry which is preliminary data.</text>
</comment>
<dbReference type="VEuPathDB" id="FungiDB:MPH_00874"/>
<keyword evidence="2" id="KW-0812">Transmembrane</keyword>
<keyword evidence="2" id="KW-0472">Membrane</keyword>